<protein>
    <recommendedName>
        <fullName evidence="1">Amidohydrolase-related domain-containing protein</fullName>
    </recommendedName>
</protein>
<gene>
    <name evidence="2" type="ORF">GHYDROH2_27850</name>
</gene>
<comment type="caution">
    <text evidence="2">The sequence shown here is derived from an EMBL/GenBank/DDBJ whole genome shotgun (WGS) entry which is preliminary data.</text>
</comment>
<name>A0A9W6LE27_9BACT</name>
<evidence type="ECO:0000259" key="1">
    <source>
        <dbReference type="Pfam" id="PF04909"/>
    </source>
</evidence>
<dbReference type="InterPro" id="IPR032466">
    <property type="entry name" value="Metal_Hydrolase"/>
</dbReference>
<evidence type="ECO:0000313" key="3">
    <source>
        <dbReference type="Proteomes" id="UP001144352"/>
    </source>
</evidence>
<sequence>MTSEIIDVHMHCFVGRQQEAALARDMALLRREGLRRMVVAGLVNTHPDPETTWNLIPDYVENHGDPHFNEADDLLALAESVDHALLPFVDTRYLRGDVATALDGYMGQGFKGVKGIYLPDNENDLGVGNVPDTLGISLEQYRRREWDLFAYAENHDLPLLYHMDARRYGDVMKDLLDDFPRVRVNFPHLGIGRKAFSAFLDRYPNIFTDIAGLLPYMRSNPAGYRDFIMHYPDRVCFGTDTFLYQAGAALDYISMVRELRLPEDNETQVFNGNPARFLGRALSAV</sequence>
<evidence type="ECO:0000313" key="2">
    <source>
        <dbReference type="EMBL" id="GLI39284.1"/>
    </source>
</evidence>
<organism evidence="2 3">
    <name type="scientific">Geobacter hydrogenophilus</name>
    <dbReference type="NCBI Taxonomy" id="40983"/>
    <lineage>
        <taxon>Bacteria</taxon>
        <taxon>Pseudomonadati</taxon>
        <taxon>Thermodesulfobacteriota</taxon>
        <taxon>Desulfuromonadia</taxon>
        <taxon>Geobacterales</taxon>
        <taxon>Geobacteraceae</taxon>
        <taxon>Geobacter</taxon>
    </lineage>
</organism>
<proteinExistence type="predicted"/>
<dbReference type="EMBL" id="BSDS01000002">
    <property type="protein sequence ID" value="GLI39284.1"/>
    <property type="molecule type" value="Genomic_DNA"/>
</dbReference>
<accession>A0A9W6LE27</accession>
<dbReference type="Gene3D" id="3.20.20.140">
    <property type="entry name" value="Metal-dependent hydrolases"/>
    <property type="match status" value="1"/>
</dbReference>
<keyword evidence="3" id="KW-1185">Reference proteome</keyword>
<dbReference type="RefSeq" id="WP_214187746.1">
    <property type="nucleotide sequence ID" value="NZ_BSDS01000002.1"/>
</dbReference>
<reference evidence="2" key="1">
    <citation type="submission" date="2022-12" db="EMBL/GenBank/DDBJ databases">
        <title>Reference genome sequencing for broad-spectrum identification of bacterial and archaeal isolates by mass spectrometry.</title>
        <authorList>
            <person name="Sekiguchi Y."/>
            <person name="Tourlousse D.M."/>
        </authorList>
    </citation>
    <scope>NUCLEOTIDE SEQUENCE</scope>
    <source>
        <strain evidence="2">H2</strain>
    </source>
</reference>
<dbReference type="InterPro" id="IPR006680">
    <property type="entry name" value="Amidohydro-rel"/>
</dbReference>
<dbReference type="AlphaFoldDB" id="A0A9W6LE27"/>
<dbReference type="Pfam" id="PF04909">
    <property type="entry name" value="Amidohydro_2"/>
    <property type="match status" value="1"/>
</dbReference>
<dbReference type="Proteomes" id="UP001144352">
    <property type="component" value="Unassembled WGS sequence"/>
</dbReference>
<feature type="domain" description="Amidohydrolase-related" evidence="1">
    <location>
        <begin position="106"/>
        <end position="280"/>
    </location>
</feature>
<dbReference type="GO" id="GO:0016787">
    <property type="term" value="F:hydrolase activity"/>
    <property type="evidence" value="ECO:0007669"/>
    <property type="project" value="InterPro"/>
</dbReference>
<dbReference type="SUPFAM" id="SSF51556">
    <property type="entry name" value="Metallo-dependent hydrolases"/>
    <property type="match status" value="1"/>
</dbReference>